<accession>A0A835Q7Q6</accession>
<dbReference type="InterPro" id="IPR024867">
    <property type="entry name" value="NFRKB"/>
</dbReference>
<evidence type="ECO:0000259" key="4">
    <source>
        <dbReference type="PROSITE" id="PS51916"/>
    </source>
</evidence>
<name>A0A835Q7Q6_VANPL</name>
<dbReference type="PROSITE" id="PS51916">
    <property type="entry name" value="DEUBAD"/>
    <property type="match status" value="1"/>
</dbReference>
<proteinExistence type="predicted"/>
<sequence>MGIFKFRHQGPANDPDVQLCPLVTLDELVQEQRFPTAKNHINEADDLEILDGDGELALLDDQICSVPYELYELENLKEILSVEAWNLYLTEEERLHLTAFLPDMDHETFKFTILELLNGGNLYFGSPLEMFFHRLKGGFYSLRVAHYREGLKLLQEKRFCHSLMSYHESMAKKFVEMRKAWSNCQPSASVEERVRIWNNTNNRKPVLLVDLNAFPTDEEISSKSDKKVMGRLPQKKLKLMNEEVSLHALAMDWSTTASNRTKAKGVLKVKPCEASSMSKQVVQSLPSESKEPLRRPPKGVLKIKPKASLTSVVESPMAFPVHHDQCSASIFGVHPSKLSPPHFFFPMARQKA</sequence>
<protein>
    <recommendedName>
        <fullName evidence="4">DEUBAD domain-containing protein</fullName>
    </recommendedName>
</protein>
<feature type="compositionally biased region" description="Polar residues" evidence="3">
    <location>
        <begin position="278"/>
        <end position="287"/>
    </location>
</feature>
<dbReference type="Proteomes" id="UP000636800">
    <property type="component" value="Unassembled WGS sequence"/>
</dbReference>
<evidence type="ECO:0000313" key="6">
    <source>
        <dbReference type="Proteomes" id="UP000636800"/>
    </source>
</evidence>
<dbReference type="EMBL" id="JADCNL010000009">
    <property type="protein sequence ID" value="KAG0466273.1"/>
    <property type="molecule type" value="Genomic_DNA"/>
</dbReference>
<dbReference type="OrthoDB" id="8118055at2759"/>
<comment type="caution">
    <text evidence="5">The sequence shown here is derived from an EMBL/GenBank/DDBJ whole genome shotgun (WGS) entry which is preliminary data.</text>
</comment>
<gene>
    <name evidence="5" type="ORF">HPP92_017853</name>
</gene>
<feature type="region of interest" description="Disordered" evidence="3">
    <location>
        <begin position="278"/>
        <end position="298"/>
    </location>
</feature>
<reference evidence="5 6" key="1">
    <citation type="journal article" date="2020" name="Nat. Food">
        <title>A phased Vanilla planifolia genome enables genetic improvement of flavour and production.</title>
        <authorList>
            <person name="Hasing T."/>
            <person name="Tang H."/>
            <person name="Brym M."/>
            <person name="Khazi F."/>
            <person name="Huang T."/>
            <person name="Chambers A.H."/>
        </authorList>
    </citation>
    <scope>NUCLEOTIDE SEQUENCE [LARGE SCALE GENOMIC DNA]</scope>
    <source>
        <tissue evidence="5">Leaf</tissue>
    </source>
</reference>
<dbReference type="CDD" id="cd21865">
    <property type="entry name" value="DEUBAD_NFRKB"/>
    <property type="match status" value="1"/>
</dbReference>
<dbReference type="PANTHER" id="PTHR13052:SF3">
    <property type="entry name" value="NUCLEAR FACTOR RELATED TO KAPPA-B-BINDING PROTEIN"/>
    <property type="match status" value="1"/>
</dbReference>
<evidence type="ECO:0000256" key="1">
    <source>
        <dbReference type="ARBA" id="ARBA00004123"/>
    </source>
</evidence>
<dbReference type="AlphaFoldDB" id="A0A835Q7Q6"/>
<feature type="domain" description="DEUBAD" evidence="4">
    <location>
        <begin position="67"/>
        <end position="180"/>
    </location>
</feature>
<organism evidence="5 6">
    <name type="scientific">Vanilla planifolia</name>
    <name type="common">Vanilla</name>
    <dbReference type="NCBI Taxonomy" id="51239"/>
    <lineage>
        <taxon>Eukaryota</taxon>
        <taxon>Viridiplantae</taxon>
        <taxon>Streptophyta</taxon>
        <taxon>Embryophyta</taxon>
        <taxon>Tracheophyta</taxon>
        <taxon>Spermatophyta</taxon>
        <taxon>Magnoliopsida</taxon>
        <taxon>Liliopsida</taxon>
        <taxon>Asparagales</taxon>
        <taxon>Orchidaceae</taxon>
        <taxon>Vanilloideae</taxon>
        <taxon>Vanilleae</taxon>
        <taxon>Vanilla</taxon>
    </lineage>
</organism>
<dbReference type="InterPro" id="IPR044867">
    <property type="entry name" value="DEUBAD_dom"/>
</dbReference>
<evidence type="ECO:0000256" key="2">
    <source>
        <dbReference type="ARBA" id="ARBA00023242"/>
    </source>
</evidence>
<dbReference type="PANTHER" id="PTHR13052">
    <property type="entry name" value="NFRKB-RELATED"/>
    <property type="match status" value="1"/>
</dbReference>
<dbReference type="GO" id="GO:0031011">
    <property type="term" value="C:Ino80 complex"/>
    <property type="evidence" value="ECO:0007669"/>
    <property type="project" value="InterPro"/>
</dbReference>
<keyword evidence="2" id="KW-0539">Nucleus</keyword>
<evidence type="ECO:0000256" key="3">
    <source>
        <dbReference type="SAM" id="MobiDB-lite"/>
    </source>
</evidence>
<comment type="subcellular location">
    <subcellularLocation>
        <location evidence="1">Nucleus</location>
    </subcellularLocation>
</comment>
<evidence type="ECO:0000313" key="5">
    <source>
        <dbReference type="EMBL" id="KAG0466273.1"/>
    </source>
</evidence>
<keyword evidence="6" id="KW-1185">Reference proteome</keyword>